<dbReference type="PROSITE" id="PS50024">
    <property type="entry name" value="SEA"/>
    <property type="match status" value="1"/>
</dbReference>
<accession>A0A8S4BDG5</accession>
<dbReference type="AlphaFoldDB" id="A0A8S4BDG5"/>
<evidence type="ECO:0000313" key="3">
    <source>
        <dbReference type="Proteomes" id="UP000677803"/>
    </source>
</evidence>
<dbReference type="InterPro" id="IPR000082">
    <property type="entry name" value="SEA_dom"/>
</dbReference>
<dbReference type="InterPro" id="IPR036364">
    <property type="entry name" value="SEA_dom_sf"/>
</dbReference>
<protein>
    <submittedName>
        <fullName evidence="2">(Atlantic silverside) hypothetical protein</fullName>
    </submittedName>
</protein>
<dbReference type="Gene3D" id="3.30.70.960">
    <property type="entry name" value="SEA domain"/>
    <property type="match status" value="1"/>
</dbReference>
<evidence type="ECO:0000313" key="2">
    <source>
        <dbReference type="EMBL" id="CAG5929252.1"/>
    </source>
</evidence>
<evidence type="ECO:0000259" key="1">
    <source>
        <dbReference type="PROSITE" id="PS50024"/>
    </source>
</evidence>
<proteinExistence type="predicted"/>
<reference evidence="2" key="1">
    <citation type="submission" date="2021-05" db="EMBL/GenBank/DDBJ databases">
        <authorList>
            <person name="Tigano A."/>
        </authorList>
    </citation>
    <scope>NUCLEOTIDE SEQUENCE</scope>
</reference>
<sequence length="392" mass="42187">MAQTVSVSGRAARLGCAICSPVPLPQMVGGPKISLSLKKNFSSLGKASTVSPNETHLALYLCGHKSESFRRWIQQIACELGINQSQLEPLFRRPFSSFRSLTVVSFSNGSIINNMDLTFALVSIPNNTEIAKVLTTASPNVMSFNIDVNSIFVEGSQMSSGVSHKISLITASCMLEPLFRRPFPSLRSLTVVSFSNGSIINNMDLTFALVSIPNNTEIAKVLTTASPNVTAFNIDVNSIFVEGSPSTTTTSATTAEATRVKRVTFRSAGETFTSDLLNPSSAVFMERAAVIKSTLEPLYRRPFPSFRSLTVVSFSNGSIINNMDLTFALVSIPNNTEIAKVLTTASPNITAFNIDVNSIFVEGSQISSGVSHKISLITASCMVLSWLLSSQQ</sequence>
<comment type="caution">
    <text evidence="2">The sequence shown here is derived from an EMBL/GenBank/DDBJ whole genome shotgun (WGS) entry which is preliminary data.</text>
</comment>
<dbReference type="EMBL" id="CAJRST010014446">
    <property type="protein sequence ID" value="CAG5929252.1"/>
    <property type="molecule type" value="Genomic_DNA"/>
</dbReference>
<feature type="domain" description="SEA" evidence="1">
    <location>
        <begin position="257"/>
        <end position="366"/>
    </location>
</feature>
<gene>
    <name evidence="2" type="ORF">MMEN_LOCUS12891</name>
</gene>
<dbReference type="OrthoDB" id="8965174at2759"/>
<organism evidence="2 3">
    <name type="scientific">Menidia menidia</name>
    <name type="common">Atlantic silverside</name>
    <dbReference type="NCBI Taxonomy" id="238744"/>
    <lineage>
        <taxon>Eukaryota</taxon>
        <taxon>Metazoa</taxon>
        <taxon>Chordata</taxon>
        <taxon>Craniata</taxon>
        <taxon>Vertebrata</taxon>
        <taxon>Euteleostomi</taxon>
        <taxon>Actinopterygii</taxon>
        <taxon>Neopterygii</taxon>
        <taxon>Teleostei</taxon>
        <taxon>Neoteleostei</taxon>
        <taxon>Acanthomorphata</taxon>
        <taxon>Ovalentaria</taxon>
        <taxon>Atherinomorphae</taxon>
        <taxon>Atheriniformes</taxon>
        <taxon>Atherinopsidae</taxon>
        <taxon>Menidiinae</taxon>
        <taxon>Menidia</taxon>
    </lineage>
</organism>
<keyword evidence="3" id="KW-1185">Reference proteome</keyword>
<name>A0A8S4BDG5_9TELE</name>
<dbReference type="Pfam" id="PF01390">
    <property type="entry name" value="SEA"/>
    <property type="match status" value="1"/>
</dbReference>
<dbReference type="SUPFAM" id="SSF82671">
    <property type="entry name" value="SEA domain"/>
    <property type="match status" value="1"/>
</dbReference>
<dbReference type="Proteomes" id="UP000677803">
    <property type="component" value="Unassembled WGS sequence"/>
</dbReference>